<protein>
    <submittedName>
        <fullName evidence="1">Uncharacterized protein</fullName>
    </submittedName>
</protein>
<dbReference type="EMBL" id="VZIZ01000049">
    <property type="protein sequence ID" value="KAF0567402.1"/>
    <property type="molecule type" value="Genomic_DNA"/>
</dbReference>
<evidence type="ECO:0000313" key="2">
    <source>
        <dbReference type="Proteomes" id="UP000471465"/>
    </source>
</evidence>
<reference evidence="1 2" key="1">
    <citation type="submission" date="2019-09" db="EMBL/GenBank/DDBJ databases">
        <title>Draft genome sequence of Psychrobacter nivimaris LAMA 639, in search for biotechnological relevant genes.</title>
        <authorList>
            <person name="Lima A.O.S."/>
            <person name="Staloch B.E.K."/>
            <person name="Freitas R.C."/>
            <person name="Niero H."/>
            <person name="Silva M.A.C."/>
        </authorList>
    </citation>
    <scope>NUCLEOTIDE SEQUENCE [LARGE SCALE GENOMIC DNA]</scope>
    <source>
        <strain evidence="1 2">LAMA 639</strain>
    </source>
</reference>
<name>A0A6N7BWI9_9GAMM</name>
<comment type="caution">
    <text evidence="1">The sequence shown here is derived from an EMBL/GenBank/DDBJ whole genome shotgun (WGS) entry which is preliminary data.</text>
</comment>
<gene>
    <name evidence="1" type="ORF">FQV37_2258</name>
</gene>
<sequence length="91" mass="10405">MKKLTQKEAEHAPEWAKSMAVDENGIGFYHSIEKAKLKNDGGQWWPNNHFDFSEYICGVMTGEKKTGSYLDAINFDATDWQNSAIDREFGE</sequence>
<organism evidence="1 2">
    <name type="scientific">Psychrobacter nivimaris</name>
    <dbReference type="NCBI Taxonomy" id="281738"/>
    <lineage>
        <taxon>Bacteria</taxon>
        <taxon>Pseudomonadati</taxon>
        <taxon>Pseudomonadota</taxon>
        <taxon>Gammaproteobacteria</taxon>
        <taxon>Moraxellales</taxon>
        <taxon>Moraxellaceae</taxon>
        <taxon>Psychrobacter</taxon>
    </lineage>
</organism>
<proteinExistence type="predicted"/>
<accession>A0A6N7BWI9</accession>
<dbReference type="RefSeq" id="WP_160023771.1">
    <property type="nucleotide sequence ID" value="NZ_VZIZ01000049.1"/>
</dbReference>
<keyword evidence="2" id="KW-1185">Reference proteome</keyword>
<dbReference type="AlphaFoldDB" id="A0A6N7BWI9"/>
<dbReference type="Proteomes" id="UP000471465">
    <property type="component" value="Unassembled WGS sequence"/>
</dbReference>
<evidence type="ECO:0000313" key="1">
    <source>
        <dbReference type="EMBL" id="KAF0567402.1"/>
    </source>
</evidence>